<name>K3ZCV3_SETIT</name>
<proteinExistence type="predicted"/>
<evidence type="ECO:0000313" key="1">
    <source>
        <dbReference type="EnsemblPlants" id="KQL15526"/>
    </source>
</evidence>
<accession>K3ZCV3</accession>
<sequence length="11" mass="1219">MKEENPNAADT</sequence>
<dbReference type="EnsemblPlants" id="KQL15526">
    <property type="protein sequence ID" value="KQL15526"/>
    <property type="gene ID" value="SETIT_024383mg"/>
</dbReference>
<keyword evidence="2" id="KW-1185">Reference proteome</keyword>
<protein>
    <submittedName>
        <fullName evidence="1">Uncharacterized protein</fullName>
    </submittedName>
</protein>
<dbReference type="EMBL" id="AGNK02001731">
    <property type="status" value="NOT_ANNOTATED_CDS"/>
    <property type="molecule type" value="Genomic_DNA"/>
</dbReference>
<dbReference type="InParanoid" id="K3ZCV3"/>
<dbReference type="Proteomes" id="UP000004995">
    <property type="component" value="Unassembled WGS sequence"/>
</dbReference>
<dbReference type="HOGENOM" id="CLU_3437565_0_0_1"/>
<evidence type="ECO:0000313" key="2">
    <source>
        <dbReference type="Proteomes" id="UP000004995"/>
    </source>
</evidence>
<dbReference type="Gramene" id="KQL15526">
    <property type="protein sequence ID" value="KQL15526"/>
    <property type="gene ID" value="SETIT_024383mg"/>
</dbReference>
<organism evidence="1 2">
    <name type="scientific">Setaria italica</name>
    <name type="common">Foxtail millet</name>
    <name type="synonym">Panicum italicum</name>
    <dbReference type="NCBI Taxonomy" id="4555"/>
    <lineage>
        <taxon>Eukaryota</taxon>
        <taxon>Viridiplantae</taxon>
        <taxon>Streptophyta</taxon>
        <taxon>Embryophyta</taxon>
        <taxon>Tracheophyta</taxon>
        <taxon>Spermatophyta</taxon>
        <taxon>Magnoliopsida</taxon>
        <taxon>Liliopsida</taxon>
        <taxon>Poales</taxon>
        <taxon>Poaceae</taxon>
        <taxon>PACMAD clade</taxon>
        <taxon>Panicoideae</taxon>
        <taxon>Panicodae</taxon>
        <taxon>Paniceae</taxon>
        <taxon>Cenchrinae</taxon>
        <taxon>Setaria</taxon>
    </lineage>
</organism>
<reference evidence="2" key="1">
    <citation type="journal article" date="2012" name="Nat. Biotechnol.">
        <title>Reference genome sequence of the model plant Setaria.</title>
        <authorList>
            <person name="Bennetzen J.L."/>
            <person name="Schmutz J."/>
            <person name="Wang H."/>
            <person name="Percifield R."/>
            <person name="Hawkins J."/>
            <person name="Pontaroli A.C."/>
            <person name="Estep M."/>
            <person name="Feng L."/>
            <person name="Vaughn J.N."/>
            <person name="Grimwood J."/>
            <person name="Jenkins J."/>
            <person name="Barry K."/>
            <person name="Lindquist E."/>
            <person name="Hellsten U."/>
            <person name="Deshpande S."/>
            <person name="Wang X."/>
            <person name="Wu X."/>
            <person name="Mitros T."/>
            <person name="Triplett J."/>
            <person name="Yang X."/>
            <person name="Ye C.Y."/>
            <person name="Mauro-Herrera M."/>
            <person name="Wang L."/>
            <person name="Li P."/>
            <person name="Sharma M."/>
            <person name="Sharma R."/>
            <person name="Ronald P.C."/>
            <person name="Panaud O."/>
            <person name="Kellogg E.A."/>
            <person name="Brutnell T.P."/>
            <person name="Doust A.N."/>
            <person name="Tuskan G.A."/>
            <person name="Rokhsar D."/>
            <person name="Devos K.M."/>
        </authorList>
    </citation>
    <scope>NUCLEOTIDE SEQUENCE [LARGE SCALE GENOMIC DNA]</scope>
    <source>
        <strain evidence="2">cv. Yugu1</strain>
    </source>
</reference>
<reference evidence="1" key="2">
    <citation type="submission" date="2018-08" db="UniProtKB">
        <authorList>
            <consortium name="EnsemblPlants"/>
        </authorList>
    </citation>
    <scope>IDENTIFICATION</scope>
    <source>
        <strain evidence="1">Yugu1</strain>
    </source>
</reference>